<evidence type="ECO:0000256" key="1">
    <source>
        <dbReference type="ARBA" id="ARBA00010759"/>
    </source>
</evidence>
<dbReference type="NCBIfam" id="NF001159">
    <property type="entry name" value="PRK00150.1-3"/>
    <property type="match status" value="1"/>
</dbReference>
<keyword evidence="2" id="KW-0408">Iron</keyword>
<feature type="binding site" evidence="2">
    <location>
        <position position="144"/>
    </location>
    <ligand>
        <name>Fe cation</name>
        <dbReference type="ChEBI" id="CHEBI:24875"/>
    </ligand>
</feature>
<comment type="caution">
    <text evidence="3">The sequence shown here is derived from an EMBL/GenBank/DDBJ whole genome shotgun (WGS) entry which is preliminary data.</text>
</comment>
<feature type="binding site" evidence="2">
    <location>
        <position position="140"/>
    </location>
    <ligand>
        <name>Fe cation</name>
        <dbReference type="ChEBI" id="CHEBI:24875"/>
    </ligand>
</feature>
<proteinExistence type="inferred from homology"/>
<sequence>MILKIVGIKDPVLRKKAKRVGKVDKKIKSLIYDMQETLKAQKDPEGIGLAAPQVGKSLALFIVNFEGLKRVIINPEVIKSKKVDKTKKAKMTKLLEGCLSLPNYYSPVKRGKYIIIKYLDIAGKTVTEEFNDFPAQVIQHEIDHLDGVLFVDHVLKQNSPLYKFDGDEWEEVEL</sequence>
<dbReference type="PIRSF" id="PIRSF004749">
    <property type="entry name" value="Pep_def"/>
    <property type="match status" value="1"/>
</dbReference>
<dbReference type="EMBL" id="MGGW01000002">
    <property type="protein sequence ID" value="OGM55533.1"/>
    <property type="molecule type" value="Genomic_DNA"/>
</dbReference>
<dbReference type="CDD" id="cd00487">
    <property type="entry name" value="Pep_deformylase"/>
    <property type="match status" value="1"/>
</dbReference>
<feature type="active site" evidence="2">
    <location>
        <position position="141"/>
    </location>
</feature>
<dbReference type="HAMAP" id="MF_00163">
    <property type="entry name" value="Pep_deformylase"/>
    <property type="match status" value="1"/>
</dbReference>
<dbReference type="NCBIfam" id="TIGR00079">
    <property type="entry name" value="pept_deformyl"/>
    <property type="match status" value="1"/>
</dbReference>
<comment type="catalytic activity">
    <reaction evidence="2">
        <text>N-terminal N-formyl-L-methionyl-[peptide] + H2O = N-terminal L-methionyl-[peptide] + formate</text>
        <dbReference type="Rhea" id="RHEA:24420"/>
        <dbReference type="Rhea" id="RHEA-COMP:10639"/>
        <dbReference type="Rhea" id="RHEA-COMP:10640"/>
        <dbReference type="ChEBI" id="CHEBI:15377"/>
        <dbReference type="ChEBI" id="CHEBI:15740"/>
        <dbReference type="ChEBI" id="CHEBI:49298"/>
        <dbReference type="ChEBI" id="CHEBI:64731"/>
        <dbReference type="EC" id="3.5.1.88"/>
    </reaction>
</comment>
<comment type="function">
    <text evidence="2">Removes the formyl group from the N-terminal Met of newly synthesized proteins. Requires at least a dipeptide for an efficient rate of reaction. N-terminal L-methionine is a prerequisite for activity but the enzyme has broad specificity at other positions.</text>
</comment>
<comment type="similarity">
    <text evidence="1 2">Belongs to the polypeptide deformylase family.</text>
</comment>
<keyword evidence="2" id="KW-0378">Hydrolase</keyword>
<comment type="cofactor">
    <cofactor evidence="2">
        <name>Fe(2+)</name>
        <dbReference type="ChEBI" id="CHEBI:29033"/>
    </cofactor>
    <text evidence="2">Binds 1 Fe(2+) ion.</text>
</comment>
<dbReference type="PRINTS" id="PR01576">
    <property type="entry name" value="PDEFORMYLASE"/>
</dbReference>
<dbReference type="PANTHER" id="PTHR10458">
    <property type="entry name" value="PEPTIDE DEFORMYLASE"/>
    <property type="match status" value="1"/>
</dbReference>
<feature type="binding site" evidence="2">
    <location>
        <position position="98"/>
    </location>
    <ligand>
        <name>Fe cation</name>
        <dbReference type="ChEBI" id="CHEBI:24875"/>
    </ligand>
</feature>
<dbReference type="PANTHER" id="PTHR10458:SF22">
    <property type="entry name" value="PEPTIDE DEFORMYLASE"/>
    <property type="match status" value="1"/>
</dbReference>
<dbReference type="GO" id="GO:0046872">
    <property type="term" value="F:metal ion binding"/>
    <property type="evidence" value="ECO:0007669"/>
    <property type="project" value="UniProtKB-KW"/>
</dbReference>
<name>A0A1F8AUU5_9BACT</name>
<organism evidence="3 4">
    <name type="scientific">Candidatus Woesebacteria bacterium RIFCSPHIGHO2_12_FULL_41_24</name>
    <dbReference type="NCBI Taxonomy" id="1802510"/>
    <lineage>
        <taxon>Bacteria</taxon>
        <taxon>Candidatus Woeseibacteriota</taxon>
    </lineage>
</organism>
<keyword evidence="2" id="KW-0648">Protein biosynthesis</keyword>
<keyword evidence="2" id="KW-0479">Metal-binding</keyword>
<dbReference type="Gene3D" id="3.90.45.10">
    <property type="entry name" value="Peptide deformylase"/>
    <property type="match status" value="1"/>
</dbReference>
<evidence type="ECO:0000313" key="4">
    <source>
        <dbReference type="Proteomes" id="UP000178603"/>
    </source>
</evidence>
<dbReference type="EC" id="3.5.1.88" evidence="2"/>
<dbReference type="Pfam" id="PF01327">
    <property type="entry name" value="Pep_deformylase"/>
    <property type="match status" value="1"/>
</dbReference>
<dbReference type="AlphaFoldDB" id="A0A1F8AUU5"/>
<dbReference type="SUPFAM" id="SSF56420">
    <property type="entry name" value="Peptide deformylase"/>
    <property type="match status" value="1"/>
</dbReference>
<gene>
    <name evidence="2" type="primary">def</name>
    <name evidence="3" type="ORF">A3E44_01265</name>
</gene>
<dbReference type="Proteomes" id="UP000178603">
    <property type="component" value="Unassembled WGS sequence"/>
</dbReference>
<dbReference type="GO" id="GO:0042586">
    <property type="term" value="F:peptide deformylase activity"/>
    <property type="evidence" value="ECO:0007669"/>
    <property type="project" value="UniProtKB-UniRule"/>
</dbReference>
<evidence type="ECO:0000256" key="2">
    <source>
        <dbReference type="HAMAP-Rule" id="MF_00163"/>
    </source>
</evidence>
<protein>
    <recommendedName>
        <fullName evidence="2">Peptide deformylase</fullName>
        <shortName evidence="2">PDF</shortName>
        <ecNumber evidence="2">3.5.1.88</ecNumber>
    </recommendedName>
    <alternativeName>
        <fullName evidence="2">Polypeptide deformylase</fullName>
    </alternativeName>
</protein>
<dbReference type="InterPro" id="IPR023635">
    <property type="entry name" value="Peptide_deformylase"/>
</dbReference>
<dbReference type="GO" id="GO:0006412">
    <property type="term" value="P:translation"/>
    <property type="evidence" value="ECO:0007669"/>
    <property type="project" value="UniProtKB-UniRule"/>
</dbReference>
<accession>A0A1F8AUU5</accession>
<dbReference type="InterPro" id="IPR036821">
    <property type="entry name" value="Peptide_deformylase_sf"/>
</dbReference>
<evidence type="ECO:0000313" key="3">
    <source>
        <dbReference type="EMBL" id="OGM55533.1"/>
    </source>
</evidence>
<reference evidence="3 4" key="1">
    <citation type="journal article" date="2016" name="Nat. Commun.">
        <title>Thousands of microbial genomes shed light on interconnected biogeochemical processes in an aquifer system.</title>
        <authorList>
            <person name="Anantharaman K."/>
            <person name="Brown C.T."/>
            <person name="Hug L.A."/>
            <person name="Sharon I."/>
            <person name="Castelle C.J."/>
            <person name="Probst A.J."/>
            <person name="Thomas B.C."/>
            <person name="Singh A."/>
            <person name="Wilkins M.J."/>
            <person name="Karaoz U."/>
            <person name="Brodie E.L."/>
            <person name="Williams K.H."/>
            <person name="Hubbard S.S."/>
            <person name="Banfield J.F."/>
        </authorList>
    </citation>
    <scope>NUCLEOTIDE SEQUENCE [LARGE SCALE GENOMIC DNA]</scope>
</reference>